<dbReference type="InterPro" id="IPR050079">
    <property type="entry name" value="DEAD_box_RNA_helicase"/>
</dbReference>
<dbReference type="GO" id="GO:0009266">
    <property type="term" value="P:response to temperature stimulus"/>
    <property type="evidence" value="ECO:0007669"/>
    <property type="project" value="UniProtKB-ARBA"/>
</dbReference>
<evidence type="ECO:0000256" key="3">
    <source>
        <dbReference type="ARBA" id="ARBA00022741"/>
    </source>
</evidence>
<dbReference type="RefSeq" id="WP_193954705.1">
    <property type="nucleotide sequence ID" value="NZ_JADEYS010000021.1"/>
</dbReference>
<dbReference type="GO" id="GO:0042255">
    <property type="term" value="P:ribosome assembly"/>
    <property type="evidence" value="ECO:0007669"/>
    <property type="project" value="UniProtKB-ARBA"/>
</dbReference>
<keyword evidence="17" id="KW-1185">Reference proteome</keyword>
<protein>
    <recommendedName>
        <fullName evidence="9">DEAD-box ATP-dependent RNA helicase RhpA</fullName>
        <ecNumber evidence="1">3.6.4.13</ecNumber>
    </recommendedName>
</protein>
<evidence type="ECO:0000256" key="1">
    <source>
        <dbReference type="ARBA" id="ARBA00012552"/>
    </source>
</evidence>
<dbReference type="InterPro" id="IPR014001">
    <property type="entry name" value="Helicase_ATP-bd"/>
</dbReference>
<dbReference type="SMART" id="SM00490">
    <property type="entry name" value="HELICc"/>
    <property type="match status" value="1"/>
</dbReference>
<evidence type="ECO:0000256" key="9">
    <source>
        <dbReference type="ARBA" id="ARBA00074363"/>
    </source>
</evidence>
<dbReference type="CDD" id="cd00268">
    <property type="entry name" value="DEADc"/>
    <property type="match status" value="1"/>
</dbReference>
<evidence type="ECO:0000256" key="10">
    <source>
        <dbReference type="PROSITE-ProRule" id="PRU00552"/>
    </source>
</evidence>
<feature type="domain" description="DEAD-box RNA helicase Q" evidence="15">
    <location>
        <begin position="2"/>
        <end position="30"/>
    </location>
</feature>
<feature type="region of interest" description="Disordered" evidence="12">
    <location>
        <begin position="375"/>
        <end position="447"/>
    </location>
</feature>
<feature type="compositionally biased region" description="Low complexity" evidence="12">
    <location>
        <begin position="399"/>
        <end position="414"/>
    </location>
</feature>
<gene>
    <name evidence="16" type="ORF">IOQ59_17255</name>
</gene>
<keyword evidence="5 11" id="KW-0347">Helicase</keyword>
<evidence type="ECO:0000256" key="4">
    <source>
        <dbReference type="ARBA" id="ARBA00022801"/>
    </source>
</evidence>
<dbReference type="InterPro" id="IPR011545">
    <property type="entry name" value="DEAD/DEAH_box_helicase_dom"/>
</dbReference>
<dbReference type="GO" id="GO:0005829">
    <property type="term" value="C:cytosol"/>
    <property type="evidence" value="ECO:0007669"/>
    <property type="project" value="TreeGrafter"/>
</dbReference>
<dbReference type="Proteomes" id="UP000640333">
    <property type="component" value="Unassembled WGS sequence"/>
</dbReference>
<keyword evidence="2" id="KW-0963">Cytoplasm</keyword>
<dbReference type="PROSITE" id="PS51195">
    <property type="entry name" value="Q_MOTIF"/>
    <property type="match status" value="1"/>
</dbReference>
<keyword evidence="3 11" id="KW-0547">Nucleotide-binding</keyword>
<dbReference type="Pfam" id="PF00270">
    <property type="entry name" value="DEAD"/>
    <property type="match status" value="1"/>
</dbReference>
<sequence>MSTFTSLGLSDALVQALDTLNYRKATPIQSQAIPEVLAGKDLMAEAQTGTGKTAAFALPILQMLDAQEMDADVRPPRALILVPTRELAVQVTDSFYNYGEHLGQRIIPVYGGVRVDNQIKRLKRGADIIVATPGRLLDLLEREIFSLDHVQTLVLDEADRMLDLGFSREIDKLMRQMPKQRQTLLFSATIADNIDELSHKILTKPVQISVTKRNSTAATVQQMAYRVDGHDKADTLSYMIQGGQWKQVLVFTRTKRRADILTAHLLEEGISAAAIHGDKGQRARTQALADFKQNKVRILVATDVAARGLDIDALPRVVNFDLPNVPEAYVHRIGRTGRAGSSGQAISLVAPDEKGYLAAIEALIKRPLKLKPVPFYEDGSTDPIETEDTPTRSRRQKPQKATAKPAKKLTAAQLARKKAEEEADRESDARPSLRPSFMSSPPKKKRK</sequence>
<comment type="similarity">
    <text evidence="7 11">Belongs to the DEAD box helicase family.</text>
</comment>
<evidence type="ECO:0000256" key="12">
    <source>
        <dbReference type="SAM" id="MobiDB-lite"/>
    </source>
</evidence>
<dbReference type="GO" id="GO:0016787">
    <property type="term" value="F:hydrolase activity"/>
    <property type="evidence" value="ECO:0007669"/>
    <property type="project" value="UniProtKB-KW"/>
</dbReference>
<dbReference type="FunFam" id="3.40.50.300:FF:000108">
    <property type="entry name" value="ATP-dependent RNA helicase RhlE"/>
    <property type="match status" value="1"/>
</dbReference>
<dbReference type="SMART" id="SM00487">
    <property type="entry name" value="DEXDc"/>
    <property type="match status" value="1"/>
</dbReference>
<reference evidence="16" key="1">
    <citation type="submission" date="2020-10" db="EMBL/GenBank/DDBJ databases">
        <title>Bacterium isolated from coastal waters sediment.</title>
        <authorList>
            <person name="Chen R.-J."/>
            <person name="Lu D.-C."/>
            <person name="Zhu K.-L."/>
            <person name="Du Z.-J."/>
        </authorList>
    </citation>
    <scope>NUCLEOTIDE SEQUENCE</scope>
    <source>
        <strain evidence="16">N1Y112</strain>
    </source>
</reference>
<dbReference type="CDD" id="cd18787">
    <property type="entry name" value="SF2_C_DEAD"/>
    <property type="match status" value="1"/>
</dbReference>
<evidence type="ECO:0000313" key="17">
    <source>
        <dbReference type="Proteomes" id="UP000640333"/>
    </source>
</evidence>
<dbReference type="Pfam" id="PF00271">
    <property type="entry name" value="Helicase_C"/>
    <property type="match status" value="1"/>
</dbReference>
<evidence type="ECO:0000256" key="5">
    <source>
        <dbReference type="ARBA" id="ARBA00022806"/>
    </source>
</evidence>
<comment type="caution">
    <text evidence="16">The sequence shown here is derived from an EMBL/GenBank/DDBJ whole genome shotgun (WGS) entry which is preliminary data.</text>
</comment>
<evidence type="ECO:0000259" key="15">
    <source>
        <dbReference type="PROSITE" id="PS51195"/>
    </source>
</evidence>
<evidence type="ECO:0000256" key="7">
    <source>
        <dbReference type="ARBA" id="ARBA00038437"/>
    </source>
</evidence>
<dbReference type="EMBL" id="JADEYS010000021">
    <property type="protein sequence ID" value="MBE9399009.1"/>
    <property type="molecule type" value="Genomic_DNA"/>
</dbReference>
<dbReference type="PROSITE" id="PS51192">
    <property type="entry name" value="HELICASE_ATP_BIND_1"/>
    <property type="match status" value="1"/>
</dbReference>
<dbReference type="GO" id="GO:0005524">
    <property type="term" value="F:ATP binding"/>
    <property type="evidence" value="ECO:0007669"/>
    <property type="project" value="UniProtKB-KW"/>
</dbReference>
<dbReference type="InterPro" id="IPR044742">
    <property type="entry name" value="DEAD/DEAH_RhlB"/>
</dbReference>
<evidence type="ECO:0000259" key="14">
    <source>
        <dbReference type="PROSITE" id="PS51194"/>
    </source>
</evidence>
<dbReference type="PANTHER" id="PTHR47959:SF13">
    <property type="entry name" value="ATP-DEPENDENT RNA HELICASE RHLE"/>
    <property type="match status" value="1"/>
</dbReference>
<proteinExistence type="inferred from homology"/>
<feature type="domain" description="Helicase C-terminal" evidence="14">
    <location>
        <begin position="232"/>
        <end position="381"/>
    </location>
</feature>
<dbReference type="PANTHER" id="PTHR47959">
    <property type="entry name" value="ATP-DEPENDENT RNA HELICASE RHLE-RELATED"/>
    <property type="match status" value="1"/>
</dbReference>
<keyword evidence="6 11" id="KW-0067">ATP-binding</keyword>
<feature type="domain" description="Helicase ATP-binding" evidence="13">
    <location>
        <begin position="33"/>
        <end position="208"/>
    </location>
</feature>
<dbReference type="InterPro" id="IPR000629">
    <property type="entry name" value="RNA-helicase_DEAD-box_CS"/>
</dbReference>
<name>A0A8J7FG07_9GAMM</name>
<dbReference type="GO" id="GO:0003724">
    <property type="term" value="F:RNA helicase activity"/>
    <property type="evidence" value="ECO:0007669"/>
    <property type="project" value="UniProtKB-EC"/>
</dbReference>
<evidence type="ECO:0000259" key="13">
    <source>
        <dbReference type="PROSITE" id="PS51192"/>
    </source>
</evidence>
<dbReference type="AlphaFoldDB" id="A0A8J7FG07"/>
<dbReference type="GO" id="GO:0003676">
    <property type="term" value="F:nucleic acid binding"/>
    <property type="evidence" value="ECO:0007669"/>
    <property type="project" value="InterPro"/>
</dbReference>
<dbReference type="PROSITE" id="PS51194">
    <property type="entry name" value="HELICASE_CTER"/>
    <property type="match status" value="1"/>
</dbReference>
<evidence type="ECO:0000256" key="6">
    <source>
        <dbReference type="ARBA" id="ARBA00022840"/>
    </source>
</evidence>
<comment type="catalytic activity">
    <reaction evidence="8">
        <text>ATP + H2O = ADP + phosphate + H(+)</text>
        <dbReference type="Rhea" id="RHEA:13065"/>
        <dbReference type="ChEBI" id="CHEBI:15377"/>
        <dbReference type="ChEBI" id="CHEBI:15378"/>
        <dbReference type="ChEBI" id="CHEBI:30616"/>
        <dbReference type="ChEBI" id="CHEBI:43474"/>
        <dbReference type="ChEBI" id="CHEBI:456216"/>
        <dbReference type="EC" id="3.6.4.13"/>
    </reaction>
</comment>
<evidence type="ECO:0000256" key="8">
    <source>
        <dbReference type="ARBA" id="ARBA00047984"/>
    </source>
</evidence>
<evidence type="ECO:0000256" key="2">
    <source>
        <dbReference type="ARBA" id="ARBA00022490"/>
    </source>
</evidence>
<evidence type="ECO:0000313" key="16">
    <source>
        <dbReference type="EMBL" id="MBE9399009.1"/>
    </source>
</evidence>
<organism evidence="16 17">
    <name type="scientific">Pontibacterium sinense</name>
    <dbReference type="NCBI Taxonomy" id="2781979"/>
    <lineage>
        <taxon>Bacteria</taxon>
        <taxon>Pseudomonadati</taxon>
        <taxon>Pseudomonadota</taxon>
        <taxon>Gammaproteobacteria</taxon>
        <taxon>Oceanospirillales</taxon>
        <taxon>Oceanospirillaceae</taxon>
        <taxon>Pontibacterium</taxon>
    </lineage>
</organism>
<feature type="short sequence motif" description="Q motif" evidence="10">
    <location>
        <begin position="2"/>
        <end position="30"/>
    </location>
</feature>
<dbReference type="SUPFAM" id="SSF52540">
    <property type="entry name" value="P-loop containing nucleoside triphosphate hydrolases"/>
    <property type="match status" value="1"/>
</dbReference>
<dbReference type="InterPro" id="IPR027417">
    <property type="entry name" value="P-loop_NTPase"/>
</dbReference>
<dbReference type="InterPro" id="IPR001650">
    <property type="entry name" value="Helicase_C-like"/>
</dbReference>
<dbReference type="Gene3D" id="3.40.50.300">
    <property type="entry name" value="P-loop containing nucleotide triphosphate hydrolases"/>
    <property type="match status" value="2"/>
</dbReference>
<keyword evidence="4 11" id="KW-0378">Hydrolase</keyword>
<evidence type="ECO:0000256" key="11">
    <source>
        <dbReference type="RuleBase" id="RU000492"/>
    </source>
</evidence>
<dbReference type="EC" id="3.6.4.13" evidence="1"/>
<accession>A0A8J7FG07</accession>
<dbReference type="PROSITE" id="PS00039">
    <property type="entry name" value="DEAD_ATP_HELICASE"/>
    <property type="match status" value="1"/>
</dbReference>
<dbReference type="InterPro" id="IPR014014">
    <property type="entry name" value="RNA_helicase_DEAD_Q_motif"/>
</dbReference>